<evidence type="ECO:0000313" key="2">
    <source>
        <dbReference type="EMBL" id="GGC09348.1"/>
    </source>
</evidence>
<protein>
    <recommendedName>
        <fullName evidence="6">DUF2268 domain-containing protein</fullName>
    </recommendedName>
</protein>
<evidence type="ECO:0000313" key="5">
    <source>
        <dbReference type="Proteomes" id="UP000622638"/>
    </source>
</evidence>
<organism evidence="3 4">
    <name type="scientific">Pseudoduganella buxea</name>
    <dbReference type="NCBI Taxonomy" id="1949069"/>
    <lineage>
        <taxon>Bacteria</taxon>
        <taxon>Pseudomonadati</taxon>
        <taxon>Pseudomonadota</taxon>
        <taxon>Betaproteobacteria</taxon>
        <taxon>Burkholderiales</taxon>
        <taxon>Oxalobacteraceae</taxon>
        <taxon>Telluria group</taxon>
        <taxon>Pseudoduganella</taxon>
    </lineage>
</organism>
<evidence type="ECO:0000313" key="4">
    <source>
        <dbReference type="Proteomes" id="UP000430634"/>
    </source>
</evidence>
<comment type="caution">
    <text evidence="3">The sequence shown here is derived from an EMBL/GenBank/DDBJ whole genome shotgun (WGS) entry which is preliminary data.</text>
</comment>
<proteinExistence type="predicted"/>
<dbReference type="RefSeq" id="WP_155468692.1">
    <property type="nucleotide sequence ID" value="NZ_BMKG01000014.1"/>
</dbReference>
<sequence length="314" mass="35174">MRPFLLSFLAALAVSSGAAQAAAPAGAPKVQDLSLAFDEFYQRTEFLPLPARIEEFRRSVGARFPQFYGDERIEFSHADQDERTGAAIVKYPAMREVYLRKARGFGKQLSDYVTQFQVRFPDYRNEHEIWLVHSLGEMDGGTRELSGRNYLVFGADGLARYHATGDDAPFFHHELFHTYHEPALRDCAGDVVWKNLWTEGLATYASQQMHPDASEKDLLLDFPSGAAVKTRAVLPAAWAQLEQVLDSTDPQVSASLFSMSSRDRTLPQRRGYYLGYLVAQEAAKTQDLHQLAKLGCAPVRALVTATVRKLRAAR</sequence>
<accession>A0A6I3SRJ9</accession>
<keyword evidence="1" id="KW-0732">Signal</keyword>
<feature type="chain" id="PRO_5026226664" description="DUF2268 domain-containing protein" evidence="1">
    <location>
        <begin position="22"/>
        <end position="314"/>
    </location>
</feature>
<reference evidence="3 4" key="3">
    <citation type="submission" date="2019-11" db="EMBL/GenBank/DDBJ databases">
        <title>Type strains purchased from KCTC, JCM and DSMZ.</title>
        <authorList>
            <person name="Lu H."/>
        </authorList>
    </citation>
    <scope>NUCLEOTIDE SEQUENCE [LARGE SCALE GENOMIC DNA]</scope>
    <source>
        <strain evidence="3 4">KCTC 52429</strain>
    </source>
</reference>
<dbReference type="EMBL" id="BMKG01000014">
    <property type="protein sequence ID" value="GGC09348.1"/>
    <property type="molecule type" value="Genomic_DNA"/>
</dbReference>
<dbReference type="Proteomes" id="UP000430634">
    <property type="component" value="Unassembled WGS sequence"/>
</dbReference>
<evidence type="ECO:0008006" key="6">
    <source>
        <dbReference type="Google" id="ProtNLM"/>
    </source>
</evidence>
<evidence type="ECO:0000256" key="1">
    <source>
        <dbReference type="SAM" id="SignalP"/>
    </source>
</evidence>
<keyword evidence="5" id="KW-1185">Reference proteome</keyword>
<reference evidence="5" key="2">
    <citation type="journal article" date="2019" name="Int. J. Syst. Evol. Microbiol.">
        <title>The Global Catalogue of Microorganisms (GCM) 10K type strain sequencing project: providing services to taxonomists for standard genome sequencing and annotation.</title>
        <authorList>
            <consortium name="The Broad Institute Genomics Platform"/>
            <consortium name="The Broad Institute Genome Sequencing Center for Infectious Disease"/>
            <person name="Wu L."/>
            <person name="Ma J."/>
        </authorList>
    </citation>
    <scope>NUCLEOTIDE SEQUENCE [LARGE SCALE GENOMIC DNA]</scope>
    <source>
        <strain evidence="5">CGMCC 1.15931</strain>
    </source>
</reference>
<dbReference type="EMBL" id="WNKZ01000002">
    <property type="protein sequence ID" value="MTV51326.1"/>
    <property type="molecule type" value="Genomic_DNA"/>
</dbReference>
<reference evidence="2" key="4">
    <citation type="submission" date="2024-05" db="EMBL/GenBank/DDBJ databases">
        <authorList>
            <person name="Sun Q."/>
            <person name="Zhou Y."/>
        </authorList>
    </citation>
    <scope>NUCLEOTIDE SEQUENCE</scope>
    <source>
        <strain evidence="2">CGMCC 1.15931</strain>
    </source>
</reference>
<gene>
    <name evidence="2" type="ORF">GCM10011572_33590</name>
    <name evidence="3" type="ORF">GM672_01125</name>
</gene>
<dbReference type="Proteomes" id="UP000622638">
    <property type="component" value="Unassembled WGS sequence"/>
</dbReference>
<evidence type="ECO:0000313" key="3">
    <source>
        <dbReference type="EMBL" id="MTV51326.1"/>
    </source>
</evidence>
<dbReference type="AlphaFoldDB" id="A0A6I3SRJ9"/>
<feature type="signal peptide" evidence="1">
    <location>
        <begin position="1"/>
        <end position="21"/>
    </location>
</feature>
<reference evidence="2" key="1">
    <citation type="journal article" date="2014" name="Int. J. Syst. Evol. Microbiol.">
        <title>Complete genome of a new Firmicutes species belonging to the dominant human colonic microbiota ('Ruminococcus bicirculans') reveals two chromosomes and a selective capacity to utilize plant glucans.</title>
        <authorList>
            <consortium name="NISC Comparative Sequencing Program"/>
            <person name="Wegmann U."/>
            <person name="Louis P."/>
            <person name="Goesmann A."/>
            <person name="Henrissat B."/>
            <person name="Duncan S.H."/>
            <person name="Flint H.J."/>
        </authorList>
    </citation>
    <scope>NUCLEOTIDE SEQUENCE</scope>
    <source>
        <strain evidence="2">CGMCC 1.15931</strain>
    </source>
</reference>
<name>A0A6I3SRJ9_9BURK</name>
<dbReference type="OrthoDB" id="8746466at2"/>